<dbReference type="RefSeq" id="WP_157692107.1">
    <property type="nucleotide sequence ID" value="NZ_LT629759.1"/>
</dbReference>
<dbReference type="PANTHER" id="PTHR22916:SF3">
    <property type="entry name" value="UDP-GLCNAC:BETAGAL BETA-1,3-N-ACETYLGLUCOSAMINYLTRANSFERASE-LIKE PROTEIN 1"/>
    <property type="match status" value="1"/>
</dbReference>
<sequence length="384" mass="43907">MFSNSNVVVSVLVPIYNVERYLDQCLSSLVAQSFKNFEVICINDGSKDGSRDIIQRYLDSDERFRVIDKANSGYGDSMNQGLDAARGKYISILESDDFLDPGALEYMVESAEANGLDFFKCNFWLYWTDPQAEYSYRNNIYFSAIKPEMISLGVHAPRVCPEIFWAKPSIWSAIYRRDFLEGNDIRFLPTPGASYQDSSFTFKVLACSERAMYTGKAFLHYRQDNESSSVNSKGKVFCTCDEHAEIQRFLQEDRPDLAASLNPIRAHVKFLNYMWNYDRLSDNLKGEFLGRFTREMRDEIETGCIPEGVLNGKYLKDPDLAPFQYFSKEQVREVLEVAYNPKLFSARRASLNSPDKVQTLKNYWNAGGVSSVVELVKSKAKGEL</sequence>
<dbReference type="Gene3D" id="3.90.550.10">
    <property type="entry name" value="Spore Coat Polysaccharide Biosynthesis Protein SpsA, Chain A"/>
    <property type="match status" value="1"/>
</dbReference>
<dbReference type="Proteomes" id="UP000199480">
    <property type="component" value="Chromosome I"/>
</dbReference>
<dbReference type="GeneID" id="78499795"/>
<gene>
    <name evidence="2" type="ORF">SAMN04489857_0419</name>
</gene>
<dbReference type="CDD" id="cd00761">
    <property type="entry name" value="Glyco_tranf_GTA_type"/>
    <property type="match status" value="1"/>
</dbReference>
<dbReference type="OrthoDB" id="1666828at2"/>
<feature type="domain" description="Glycosyltransferase 2-like" evidence="1">
    <location>
        <begin position="10"/>
        <end position="128"/>
    </location>
</feature>
<organism evidence="2 3">
    <name type="scientific">Parafannyhessea umbonata</name>
    <dbReference type="NCBI Taxonomy" id="604330"/>
    <lineage>
        <taxon>Bacteria</taxon>
        <taxon>Bacillati</taxon>
        <taxon>Actinomycetota</taxon>
        <taxon>Coriobacteriia</taxon>
        <taxon>Coriobacteriales</taxon>
        <taxon>Atopobiaceae</taxon>
        <taxon>Parafannyhessea</taxon>
    </lineage>
</organism>
<evidence type="ECO:0000259" key="1">
    <source>
        <dbReference type="Pfam" id="PF00535"/>
    </source>
</evidence>
<dbReference type="InterPro" id="IPR001173">
    <property type="entry name" value="Glyco_trans_2-like"/>
</dbReference>
<proteinExistence type="predicted"/>
<dbReference type="GO" id="GO:0016758">
    <property type="term" value="F:hexosyltransferase activity"/>
    <property type="evidence" value="ECO:0007669"/>
    <property type="project" value="UniProtKB-ARBA"/>
</dbReference>
<name>A0A1H1KWD5_9ACTN</name>
<dbReference type="PANTHER" id="PTHR22916">
    <property type="entry name" value="GLYCOSYLTRANSFERASE"/>
    <property type="match status" value="1"/>
</dbReference>
<dbReference type="SUPFAM" id="SSF53448">
    <property type="entry name" value="Nucleotide-diphospho-sugar transferases"/>
    <property type="match status" value="1"/>
</dbReference>
<dbReference type="AlphaFoldDB" id="A0A1H1KWD5"/>
<dbReference type="InterPro" id="IPR029044">
    <property type="entry name" value="Nucleotide-diphossugar_trans"/>
</dbReference>
<reference evidence="3" key="1">
    <citation type="submission" date="2016-10" db="EMBL/GenBank/DDBJ databases">
        <authorList>
            <person name="Varghese N."/>
            <person name="Submissions S."/>
        </authorList>
    </citation>
    <scope>NUCLEOTIDE SEQUENCE [LARGE SCALE GENOMIC DNA]</scope>
    <source>
        <strain evidence="3">DSM 22620</strain>
    </source>
</reference>
<keyword evidence="2" id="KW-0808">Transferase</keyword>
<dbReference type="Pfam" id="PF00535">
    <property type="entry name" value="Glycos_transf_2"/>
    <property type="match status" value="1"/>
</dbReference>
<protein>
    <submittedName>
        <fullName evidence="2">Glycosyl transferase family 2</fullName>
    </submittedName>
</protein>
<evidence type="ECO:0000313" key="3">
    <source>
        <dbReference type="Proteomes" id="UP000199480"/>
    </source>
</evidence>
<evidence type="ECO:0000313" key="2">
    <source>
        <dbReference type="EMBL" id="SDR66457.1"/>
    </source>
</evidence>
<dbReference type="EMBL" id="LT629759">
    <property type="protein sequence ID" value="SDR66457.1"/>
    <property type="molecule type" value="Genomic_DNA"/>
</dbReference>
<accession>A0A1H1KWD5</accession>